<keyword evidence="2" id="KW-1185">Reference proteome</keyword>
<dbReference type="STRING" id="926571.NVIE_026520"/>
<dbReference type="EMBL" id="CP007536">
    <property type="protein sequence ID" value="AIC16920.1"/>
    <property type="molecule type" value="Genomic_DNA"/>
</dbReference>
<organism evidence="1 2">
    <name type="scientific">Nitrososphaera viennensis EN76</name>
    <dbReference type="NCBI Taxonomy" id="926571"/>
    <lineage>
        <taxon>Archaea</taxon>
        <taxon>Nitrososphaerota</taxon>
        <taxon>Nitrososphaeria</taxon>
        <taxon>Nitrososphaerales</taxon>
        <taxon>Nitrososphaeraceae</taxon>
        <taxon>Nitrososphaera</taxon>
    </lineage>
</organism>
<dbReference type="HOGENOM" id="CLU_1154381_0_0_2"/>
<name>A0A060HP90_9ARCH</name>
<gene>
    <name evidence="1" type="ORF">NVIE_026520</name>
</gene>
<evidence type="ECO:0000313" key="1">
    <source>
        <dbReference type="EMBL" id="AIC16920.1"/>
    </source>
</evidence>
<reference evidence="1 2" key="1">
    <citation type="journal article" date="2014" name="Int. J. Syst. Evol. Microbiol.">
        <title>Nitrososphaera viennensis gen. nov., sp. nov., an aerobic and mesophilic, ammonia-oxidizing archaeon from soil and a member of the archaeal phylum Thaumarchaeota.</title>
        <authorList>
            <person name="Stieglmeier M."/>
            <person name="Klingl A."/>
            <person name="Alves R.J."/>
            <person name="Rittmann S.K."/>
            <person name="Melcher M."/>
            <person name="Leisch N."/>
            <person name="Schleper C."/>
        </authorList>
    </citation>
    <scope>NUCLEOTIDE SEQUENCE [LARGE SCALE GENOMIC DNA]</scope>
    <source>
        <strain evidence="1">EN76</strain>
    </source>
</reference>
<dbReference type="Proteomes" id="UP000027093">
    <property type="component" value="Chromosome"/>
</dbReference>
<accession>A0A060HP90</accession>
<dbReference type="KEGG" id="nvn:NVIE_026520"/>
<sequence length="240" mass="27577">MWASNESTLKKHEIRHQSYYLRDVSSYLKEMSRTDEAEFFGREFGGYGKSSEIYLAPSERHFIDKSFRRRCILTALGQRGWSVDVTIKMVYIKGGVKDKQEKSVEFQRISPTSSSQQEGELEFNPEKVVMRLEPSDYPAALKASQALSSTELLQRYSKLRFEGIEDPTCYYNTKRLASFPDNVSITLPDRQIKTTKVRIAIPGDLPEELIGQRLTVELKSIQEHSHVPVQENKLYVIAVS</sequence>
<evidence type="ECO:0000313" key="2">
    <source>
        <dbReference type="Proteomes" id="UP000027093"/>
    </source>
</evidence>
<proteinExistence type="predicted"/>
<protein>
    <submittedName>
        <fullName evidence="1">Uncharacterized protein</fullName>
    </submittedName>
</protein>
<dbReference type="AlphaFoldDB" id="A0A060HP90"/>